<keyword evidence="2" id="KW-1185">Reference proteome</keyword>
<protein>
    <submittedName>
        <fullName evidence="1">Uncharacterized protein</fullName>
    </submittedName>
</protein>
<evidence type="ECO:0000313" key="2">
    <source>
        <dbReference type="Proteomes" id="UP001497535"/>
    </source>
</evidence>
<accession>A0ACB0ZDR9</accession>
<sequence length="153" mass="17908">MVVPVNIGLLIIRGNTDNVKRKLQRLLELAASKVAQKLYVHLEESESFEELLPAIYLSAACIKSEVDFRVLMDRKTVQVDRVFYDKVWNFFNFKGIFWMGGGIRGEFSILIYRYNSVVDLSSSFCHWSFASRFLNYNFCLLLFKFYFGIPLVY</sequence>
<name>A0ACB0ZDR9_MELEN</name>
<dbReference type="EMBL" id="CAVMJV010000031">
    <property type="protein sequence ID" value="CAK5077194.1"/>
    <property type="molecule type" value="Genomic_DNA"/>
</dbReference>
<comment type="caution">
    <text evidence="1">The sequence shown here is derived from an EMBL/GenBank/DDBJ whole genome shotgun (WGS) entry which is preliminary data.</text>
</comment>
<reference evidence="1" key="1">
    <citation type="submission" date="2023-11" db="EMBL/GenBank/DDBJ databases">
        <authorList>
            <person name="Poullet M."/>
        </authorList>
    </citation>
    <scope>NUCLEOTIDE SEQUENCE</scope>
    <source>
        <strain evidence="1">E1834</strain>
    </source>
</reference>
<organism evidence="1 2">
    <name type="scientific">Meloidogyne enterolobii</name>
    <name type="common">Root-knot nematode worm</name>
    <name type="synonym">Meloidogyne mayaguensis</name>
    <dbReference type="NCBI Taxonomy" id="390850"/>
    <lineage>
        <taxon>Eukaryota</taxon>
        <taxon>Metazoa</taxon>
        <taxon>Ecdysozoa</taxon>
        <taxon>Nematoda</taxon>
        <taxon>Chromadorea</taxon>
        <taxon>Rhabditida</taxon>
        <taxon>Tylenchina</taxon>
        <taxon>Tylenchomorpha</taxon>
        <taxon>Tylenchoidea</taxon>
        <taxon>Meloidogynidae</taxon>
        <taxon>Meloidogyninae</taxon>
        <taxon>Meloidogyne</taxon>
    </lineage>
</organism>
<gene>
    <name evidence="1" type="ORF">MENTE1834_LOCUS24099</name>
</gene>
<dbReference type="Proteomes" id="UP001497535">
    <property type="component" value="Unassembled WGS sequence"/>
</dbReference>
<evidence type="ECO:0000313" key="1">
    <source>
        <dbReference type="EMBL" id="CAK5077194.1"/>
    </source>
</evidence>
<proteinExistence type="predicted"/>